<evidence type="ECO:0000313" key="5">
    <source>
        <dbReference type="EMBL" id="CAA9357813.1"/>
    </source>
</evidence>
<sequence length="401" mass="43646">MSWSSAVALAALVSISAAACTSPEPATREPPAAGGSSSQPPTPEASGPRSPGRTNRGGDDTVRLVLTGDVLVHDGLWDVARRDARRVGSGAGTLDFRRILRPVRPLVRTADVAVCHLETPVAPRQGPFLSYPAFSVPPQILGALRATGFDACTTASNHSLDQGFTGLARTLSAMDRSRLAHTGTARDPSERRRLLRLRADGLEIALLSYTFGTNGIPIDADKPWSVNLVDPVRIRADARRAKAAGADAVVVALHWGEEYSHAPSGYQRQIAAQVTRSRDVDLVYGHHAHVVQPVEKVNGTWVAWGLGNFVAEQETDVVGIYEGMVAQFAITRRRDETRVRWTGYRPTYISGYDPRSPDMRVYDIEAELGDDSVGQPLRRQLRAAERRVRSVVGTVPTRRRR</sequence>
<evidence type="ECO:0000256" key="3">
    <source>
        <dbReference type="SAM" id="SignalP"/>
    </source>
</evidence>
<dbReference type="AlphaFoldDB" id="A0A6J4MHU9"/>
<dbReference type="InterPro" id="IPR052169">
    <property type="entry name" value="CW_Biosynth-Accessory"/>
</dbReference>
<proteinExistence type="inferred from homology"/>
<protein>
    <submittedName>
        <fullName evidence="5">Capsule biosynthesis protein capA</fullName>
    </submittedName>
</protein>
<evidence type="ECO:0000256" key="1">
    <source>
        <dbReference type="ARBA" id="ARBA00005662"/>
    </source>
</evidence>
<dbReference type="InterPro" id="IPR019079">
    <property type="entry name" value="Capsule_synth_CapA"/>
</dbReference>
<reference evidence="5" key="1">
    <citation type="submission" date="2020-02" db="EMBL/GenBank/DDBJ databases">
        <authorList>
            <person name="Meier V. D."/>
        </authorList>
    </citation>
    <scope>NUCLEOTIDE SEQUENCE</scope>
    <source>
        <strain evidence="5">AVDCRST_MAG72</strain>
    </source>
</reference>
<dbReference type="PANTHER" id="PTHR33393:SF13">
    <property type="entry name" value="PGA BIOSYNTHESIS PROTEIN CAPA"/>
    <property type="match status" value="1"/>
</dbReference>
<gene>
    <name evidence="5" type="ORF">AVDCRST_MAG72-1960</name>
</gene>
<dbReference type="CDD" id="cd07381">
    <property type="entry name" value="MPP_CapA"/>
    <property type="match status" value="1"/>
</dbReference>
<evidence type="ECO:0000256" key="2">
    <source>
        <dbReference type="SAM" id="MobiDB-lite"/>
    </source>
</evidence>
<feature type="domain" description="Capsule synthesis protein CapA" evidence="4">
    <location>
        <begin position="63"/>
        <end position="313"/>
    </location>
</feature>
<dbReference type="InterPro" id="IPR029052">
    <property type="entry name" value="Metallo-depent_PP-like"/>
</dbReference>
<feature type="signal peptide" evidence="3">
    <location>
        <begin position="1"/>
        <end position="19"/>
    </location>
</feature>
<feature type="region of interest" description="Disordered" evidence="2">
    <location>
        <begin position="20"/>
        <end position="61"/>
    </location>
</feature>
<comment type="similarity">
    <text evidence="1">Belongs to the CapA family.</text>
</comment>
<keyword evidence="3" id="KW-0732">Signal</keyword>
<dbReference type="SMART" id="SM00854">
    <property type="entry name" value="PGA_cap"/>
    <property type="match status" value="1"/>
</dbReference>
<dbReference type="EMBL" id="CADCUJ010000085">
    <property type="protein sequence ID" value="CAA9357813.1"/>
    <property type="molecule type" value="Genomic_DNA"/>
</dbReference>
<feature type="compositionally biased region" description="Low complexity" evidence="2">
    <location>
        <begin position="30"/>
        <end position="39"/>
    </location>
</feature>
<dbReference type="Pfam" id="PF09587">
    <property type="entry name" value="PGA_cap"/>
    <property type="match status" value="1"/>
</dbReference>
<feature type="chain" id="PRO_5039597219" evidence="3">
    <location>
        <begin position="20"/>
        <end position="401"/>
    </location>
</feature>
<dbReference type="PANTHER" id="PTHR33393">
    <property type="entry name" value="POLYGLUTAMINE SYNTHESIS ACCESSORY PROTEIN RV0574C-RELATED"/>
    <property type="match status" value="1"/>
</dbReference>
<dbReference type="SUPFAM" id="SSF56300">
    <property type="entry name" value="Metallo-dependent phosphatases"/>
    <property type="match status" value="1"/>
</dbReference>
<evidence type="ECO:0000259" key="4">
    <source>
        <dbReference type="SMART" id="SM00854"/>
    </source>
</evidence>
<accession>A0A6J4MHU9</accession>
<organism evidence="5">
    <name type="scientific">uncultured Nocardioidaceae bacterium</name>
    <dbReference type="NCBI Taxonomy" id="253824"/>
    <lineage>
        <taxon>Bacteria</taxon>
        <taxon>Bacillati</taxon>
        <taxon>Actinomycetota</taxon>
        <taxon>Actinomycetes</taxon>
        <taxon>Propionibacteriales</taxon>
        <taxon>Nocardioidaceae</taxon>
        <taxon>environmental samples</taxon>
    </lineage>
</organism>
<dbReference type="Gene3D" id="3.60.21.10">
    <property type="match status" value="1"/>
</dbReference>
<name>A0A6J4MHU9_9ACTN</name>